<dbReference type="Proteomes" id="UP001318040">
    <property type="component" value="Chromosome 12"/>
</dbReference>
<keyword evidence="2" id="KW-0732">Signal</keyword>
<evidence type="ECO:0000256" key="1">
    <source>
        <dbReference type="SAM" id="MobiDB-lite"/>
    </source>
</evidence>
<name>A0AAJ7T1S4_PETMA</name>
<dbReference type="AlphaFoldDB" id="A0AAJ7T1S4"/>
<dbReference type="KEGG" id="pmrn:116941639"/>
<dbReference type="RefSeq" id="XP_032808815.1">
    <property type="nucleotide sequence ID" value="XM_032952924.1"/>
</dbReference>
<gene>
    <name evidence="4" type="primary">LOC116941639</name>
</gene>
<evidence type="ECO:0000313" key="3">
    <source>
        <dbReference type="Proteomes" id="UP001318040"/>
    </source>
</evidence>
<feature type="compositionally biased region" description="Acidic residues" evidence="1">
    <location>
        <begin position="49"/>
        <end position="58"/>
    </location>
</feature>
<feature type="region of interest" description="Disordered" evidence="1">
    <location>
        <begin position="44"/>
        <end position="86"/>
    </location>
</feature>
<evidence type="ECO:0000313" key="4">
    <source>
        <dbReference type="RefSeq" id="XP_032808815.1"/>
    </source>
</evidence>
<keyword evidence="3" id="KW-1185">Reference proteome</keyword>
<sequence length="112" mass="12527">MEEEKKKMMLLLFLSFVALAKSEMAMPSTEKFYEDLLDEYDFSGSGFSTDDEGGDEGELYSGSGDLSEQDQGWNVHTPHKGEKMVTNPTRVLPTTTQDRVKLLVGESAERLP</sequence>
<feature type="signal peptide" evidence="2">
    <location>
        <begin position="1"/>
        <end position="22"/>
    </location>
</feature>
<protein>
    <submittedName>
        <fullName evidence="4">Uncharacterized protein LOC116941639 isoform X1</fullName>
    </submittedName>
</protein>
<accession>A0AAJ7T1S4</accession>
<feature type="compositionally biased region" description="Polar residues" evidence="1">
    <location>
        <begin position="64"/>
        <end position="74"/>
    </location>
</feature>
<organism evidence="3 4">
    <name type="scientific">Petromyzon marinus</name>
    <name type="common">Sea lamprey</name>
    <dbReference type="NCBI Taxonomy" id="7757"/>
    <lineage>
        <taxon>Eukaryota</taxon>
        <taxon>Metazoa</taxon>
        <taxon>Chordata</taxon>
        <taxon>Craniata</taxon>
        <taxon>Vertebrata</taxon>
        <taxon>Cyclostomata</taxon>
        <taxon>Hyperoartia</taxon>
        <taxon>Petromyzontiformes</taxon>
        <taxon>Petromyzontidae</taxon>
        <taxon>Petromyzon</taxon>
    </lineage>
</organism>
<feature type="chain" id="PRO_5042498078" evidence="2">
    <location>
        <begin position="23"/>
        <end position="112"/>
    </location>
</feature>
<reference evidence="4" key="1">
    <citation type="submission" date="2025-08" db="UniProtKB">
        <authorList>
            <consortium name="RefSeq"/>
        </authorList>
    </citation>
    <scope>IDENTIFICATION</scope>
    <source>
        <tissue evidence="4">Sperm</tissue>
    </source>
</reference>
<evidence type="ECO:0000256" key="2">
    <source>
        <dbReference type="SAM" id="SignalP"/>
    </source>
</evidence>
<proteinExistence type="predicted"/>